<dbReference type="AlphaFoldDB" id="A0AAV4S8V9"/>
<proteinExistence type="predicted"/>
<comment type="caution">
    <text evidence="1">The sequence shown here is derived from an EMBL/GenBank/DDBJ whole genome shotgun (WGS) entry which is preliminary data.</text>
</comment>
<gene>
    <name evidence="1" type="ORF">CEXT_604871</name>
</gene>
<dbReference type="EMBL" id="BPLR01009101">
    <property type="protein sequence ID" value="GIY29626.1"/>
    <property type="molecule type" value="Genomic_DNA"/>
</dbReference>
<protein>
    <submittedName>
        <fullName evidence="1">Uncharacterized protein</fullName>
    </submittedName>
</protein>
<keyword evidence="2" id="KW-1185">Reference proteome</keyword>
<organism evidence="1 2">
    <name type="scientific">Caerostris extrusa</name>
    <name type="common">Bark spider</name>
    <name type="synonym">Caerostris bankana</name>
    <dbReference type="NCBI Taxonomy" id="172846"/>
    <lineage>
        <taxon>Eukaryota</taxon>
        <taxon>Metazoa</taxon>
        <taxon>Ecdysozoa</taxon>
        <taxon>Arthropoda</taxon>
        <taxon>Chelicerata</taxon>
        <taxon>Arachnida</taxon>
        <taxon>Araneae</taxon>
        <taxon>Araneomorphae</taxon>
        <taxon>Entelegynae</taxon>
        <taxon>Araneoidea</taxon>
        <taxon>Araneidae</taxon>
        <taxon>Caerostris</taxon>
    </lineage>
</organism>
<sequence length="114" mass="12629">MAVHRVWLSPTHNNSFYEGDSPRSHSMTLWRTGKGNQSYETKLSLKAKKESNCFSNQSKLSSLSNTGHQASIVTCIASSWIAAVMDTLDSPFVHRNLVKVLSSLVVSHAIIVIR</sequence>
<evidence type="ECO:0000313" key="1">
    <source>
        <dbReference type="EMBL" id="GIY29626.1"/>
    </source>
</evidence>
<dbReference type="Proteomes" id="UP001054945">
    <property type="component" value="Unassembled WGS sequence"/>
</dbReference>
<evidence type="ECO:0000313" key="2">
    <source>
        <dbReference type="Proteomes" id="UP001054945"/>
    </source>
</evidence>
<accession>A0AAV4S8V9</accession>
<name>A0AAV4S8V9_CAEEX</name>
<reference evidence="1 2" key="1">
    <citation type="submission" date="2021-06" db="EMBL/GenBank/DDBJ databases">
        <title>Caerostris extrusa draft genome.</title>
        <authorList>
            <person name="Kono N."/>
            <person name="Arakawa K."/>
        </authorList>
    </citation>
    <scope>NUCLEOTIDE SEQUENCE [LARGE SCALE GENOMIC DNA]</scope>
</reference>